<dbReference type="RefSeq" id="WP_093265598.1">
    <property type="nucleotide sequence ID" value="NZ_FNOK01000011.1"/>
</dbReference>
<dbReference type="Proteomes" id="UP000199529">
    <property type="component" value="Unassembled WGS sequence"/>
</dbReference>
<name>A0A1H3BXD8_9PSEU</name>
<accession>A0A1H3BXD8</accession>
<organism evidence="2 3">
    <name type="scientific">Saccharopolyspora shandongensis</name>
    <dbReference type="NCBI Taxonomy" id="418495"/>
    <lineage>
        <taxon>Bacteria</taxon>
        <taxon>Bacillati</taxon>
        <taxon>Actinomycetota</taxon>
        <taxon>Actinomycetes</taxon>
        <taxon>Pseudonocardiales</taxon>
        <taxon>Pseudonocardiaceae</taxon>
        <taxon>Saccharopolyspora</taxon>
    </lineage>
</organism>
<gene>
    <name evidence="2" type="ORF">SAMN05216215_101194</name>
</gene>
<proteinExistence type="predicted"/>
<feature type="region of interest" description="Disordered" evidence="1">
    <location>
        <begin position="77"/>
        <end position="135"/>
    </location>
</feature>
<protein>
    <submittedName>
        <fullName evidence="2">Uncharacterized protein</fullName>
    </submittedName>
</protein>
<keyword evidence="3" id="KW-1185">Reference proteome</keyword>
<reference evidence="3" key="1">
    <citation type="submission" date="2016-10" db="EMBL/GenBank/DDBJ databases">
        <authorList>
            <person name="Varghese N."/>
            <person name="Submissions S."/>
        </authorList>
    </citation>
    <scope>NUCLEOTIDE SEQUENCE [LARGE SCALE GENOMIC DNA]</scope>
    <source>
        <strain evidence="3">CGMCC 4.3530</strain>
    </source>
</reference>
<sequence>MSGFIKPAGWSERLARRKADDERLLQEYARGEGAGRNLRPLRDWVHHVRQDIGANGVITKVELKPDGETVAWFYVEPEPEEQPAPEPEPRLPNVPVVTSVDVPDMPSRSETPTRSGPRQATAARARSLPTEAQSW</sequence>
<evidence type="ECO:0000313" key="3">
    <source>
        <dbReference type="Proteomes" id="UP000199529"/>
    </source>
</evidence>
<dbReference type="EMBL" id="FNOK01000011">
    <property type="protein sequence ID" value="SDX46348.1"/>
    <property type="molecule type" value="Genomic_DNA"/>
</dbReference>
<dbReference type="OrthoDB" id="9886034at2"/>
<evidence type="ECO:0000313" key="2">
    <source>
        <dbReference type="EMBL" id="SDX46348.1"/>
    </source>
</evidence>
<dbReference type="AlphaFoldDB" id="A0A1H3BXD8"/>
<feature type="compositionally biased region" description="Polar residues" evidence="1">
    <location>
        <begin position="108"/>
        <end position="118"/>
    </location>
</feature>
<evidence type="ECO:0000256" key="1">
    <source>
        <dbReference type="SAM" id="MobiDB-lite"/>
    </source>
</evidence>